<proteinExistence type="predicted"/>
<dbReference type="RefSeq" id="WP_054710618.1">
    <property type="nucleotide sequence ID" value="NZ_CP014912.1"/>
</dbReference>
<gene>
    <name evidence="1" type="ORF">AYR63_03890</name>
</gene>
<reference evidence="1 2" key="1">
    <citation type="submission" date="2016-03" db="EMBL/GenBank/DDBJ databases">
        <title>Pediococcus and Lactobacillus from brewery environment - whole genome sequencing and assembly.</title>
        <authorList>
            <person name="Behr J."/>
            <person name="Geissler A.J."/>
            <person name="Vogel R.F."/>
        </authorList>
    </citation>
    <scope>NUCLEOTIDE SEQUENCE [LARGE SCALE GENOMIC DNA]</scope>
    <source>
        <strain evidence="1 2">TMW 1.1995</strain>
    </source>
</reference>
<organism evidence="1 2">
    <name type="scientific">Secundilactobacillus paracollinoides</name>
    <dbReference type="NCBI Taxonomy" id="240427"/>
    <lineage>
        <taxon>Bacteria</taxon>
        <taxon>Bacillati</taxon>
        <taxon>Bacillota</taxon>
        <taxon>Bacilli</taxon>
        <taxon>Lactobacillales</taxon>
        <taxon>Lactobacillaceae</taxon>
        <taxon>Secundilactobacillus</taxon>
    </lineage>
</organism>
<dbReference type="EMBL" id="CP014924">
    <property type="protein sequence ID" value="ANZ66363.1"/>
    <property type="molecule type" value="Genomic_DNA"/>
</dbReference>
<protein>
    <submittedName>
        <fullName evidence="1">Uncharacterized protein</fullName>
    </submittedName>
</protein>
<evidence type="ECO:0000313" key="1">
    <source>
        <dbReference type="EMBL" id="ANZ66363.1"/>
    </source>
</evidence>
<dbReference type="Proteomes" id="UP000093267">
    <property type="component" value="Chromosome"/>
</dbReference>
<accession>A0A1B2IWE3</accession>
<keyword evidence="2" id="KW-1185">Reference proteome</keyword>
<name>A0A1B2IWE3_9LACO</name>
<dbReference type="KEGG" id="lpd:AYR62_12670"/>
<evidence type="ECO:0000313" key="2">
    <source>
        <dbReference type="Proteomes" id="UP000093267"/>
    </source>
</evidence>
<sequence>MEHITLPLVLNKAIKQRYADGTSLSYVVTRNPFEATQYGVHLDLLDKRGKVYHKTEVYFDPGQLISHPFEVNGGAFELELKPKS</sequence>
<dbReference type="OrthoDB" id="2307363at2"/>
<dbReference type="STRING" id="240427.AYR62_12670"/>
<dbReference type="AlphaFoldDB" id="A0A1B2IWE3"/>